<dbReference type="PANTHER" id="PTHR48052:SF85">
    <property type="entry name" value="LEUCINE-RICH REPEAT-CONTAINING N-TERMINAL PLANT-TYPE DOMAIN-CONTAINING PROTEIN"/>
    <property type="match status" value="1"/>
</dbReference>
<evidence type="ECO:0000256" key="12">
    <source>
        <dbReference type="ARBA" id="ARBA00023180"/>
    </source>
</evidence>
<comment type="caution">
    <text evidence="14">The sequence shown here is derived from an EMBL/GenBank/DDBJ whole genome shotgun (WGS) entry which is preliminary data.</text>
</comment>
<reference evidence="14" key="1">
    <citation type="journal article" date="2018" name="DNA Res.">
        <title>Multiple hybrid de novo genome assembly of finger millet, an orphan allotetraploid crop.</title>
        <authorList>
            <person name="Hatakeyama M."/>
            <person name="Aluri S."/>
            <person name="Balachadran M.T."/>
            <person name="Sivarajan S.R."/>
            <person name="Patrignani A."/>
            <person name="Gruter S."/>
            <person name="Poveda L."/>
            <person name="Shimizu-Inatsugi R."/>
            <person name="Baeten J."/>
            <person name="Francoijs K.J."/>
            <person name="Nataraja K.N."/>
            <person name="Reddy Y.A.N."/>
            <person name="Phadnis S."/>
            <person name="Ravikumar R.L."/>
            <person name="Schlapbach R."/>
            <person name="Sreeman S.M."/>
            <person name="Shimizu K.K."/>
        </authorList>
    </citation>
    <scope>NUCLEOTIDE SEQUENCE</scope>
</reference>
<protein>
    <recommendedName>
        <fullName evidence="13">Leucine-rich repeat-containing N-terminal plant-type domain-containing protein</fullName>
    </recommendedName>
</protein>
<evidence type="ECO:0000256" key="11">
    <source>
        <dbReference type="ARBA" id="ARBA00023170"/>
    </source>
</evidence>
<reference evidence="14" key="2">
    <citation type="submission" date="2021-12" db="EMBL/GenBank/DDBJ databases">
        <title>Resequencing data analysis of finger millet.</title>
        <authorList>
            <person name="Hatakeyama M."/>
            <person name="Aluri S."/>
            <person name="Balachadran M.T."/>
            <person name="Sivarajan S.R."/>
            <person name="Poveda L."/>
            <person name="Shimizu-Inatsugi R."/>
            <person name="Schlapbach R."/>
            <person name="Sreeman S.M."/>
            <person name="Shimizu K.K."/>
        </authorList>
    </citation>
    <scope>NUCLEOTIDE SEQUENCE</scope>
</reference>
<accession>A0AAV5D481</accession>
<sequence length="974" mass="106831">MLPRDLDCVYIYDRQGSIRACSELLYPLWHSTNGSIPGPGGGTVQAPPRCHEQEAAALLKLKQSFTFTASSCQSYPARTNLTSWKPGSDCCQWEGVMCNNVTGRVNALIFAFYGLQIIEGLHPALFSLTFLQNLDLDGNNFCRSQLPDYSAFDRLTRLQLLGLSECNLTGPITGLINDRSVFPNLRWLDLSQNSLSGTIPATIFSQPALQQLYLHMNNLSGPIAEFHNLPATLTDVDLSSNQLTGAIPNSFSQLTALSSLNLDSNNFTGTLDLNPYFRLRNLDILSASDNSLLSATADNNHGFNTSSYNGSIISYLALRGCSLSRMPSALRYLPQLKSLDLSYNRIGGRIPDWIWRVTLVLRLSHNKFTTVGQIPSNTTVTYLDLSFNKLRGAVPFPSVGNMLEFKVTVHINLANNKLSGPFLYAGCHSNDQLQILALSGNNLNGSIPPHLLKGCTGLAVLNLRGNRLSGTWPDEMDKFCGLTLVDLHGNQFEGPLPRTLVNCTELQFLDVGGNNFVDVFPTWLGNLRDLRILVLRSNKFYGPLSMPLALGRNHTTTSGYFPSLQVIDLAGNSFTGVIPSELFDSFMSMVRGPLHNTRSGYNYSTLYVDSATSTYGVEVEVALKQQYMKMLKVFSDLVVIDLSNNRFSGPIPNTVGNLMALVVLNMSHNAFTGGIPGELGRLAQIESLDLSWNNFTGEIPRELLALTALEWLNLSHNGLSGSIPLGGQLSTFPSSSFQGNRGLYGCPLLVRCNLTQPPPGTNILPPLQVPDESAGHRFELIVLWLLVVAMVWALHWQLSCSWSSPAGATKTTHISSECLDSTSDSLIGCSTSVPNVMIDDVGSLDLTCTSSMTCDDDACESFIGHASDTLVEEFFAFRAIENEDLLDSLIRLRGIVDRIGTTTFELPKIMIVEKILTLLPRSKILYITLDLIMEKDLSVEDMIGLLFDDEKITASWTGEKTSMANNETSSRKGN</sequence>
<comment type="similarity">
    <text evidence="2">Belongs to the RLP family.</text>
</comment>
<dbReference type="Pfam" id="PF08263">
    <property type="entry name" value="LRRNT_2"/>
    <property type="match status" value="1"/>
</dbReference>
<keyword evidence="4" id="KW-0433">Leucine-rich repeat</keyword>
<dbReference type="AlphaFoldDB" id="A0AAV5D481"/>
<dbReference type="SUPFAM" id="SSF52058">
    <property type="entry name" value="L domain-like"/>
    <property type="match status" value="2"/>
</dbReference>
<evidence type="ECO:0000256" key="5">
    <source>
        <dbReference type="ARBA" id="ARBA00022626"/>
    </source>
</evidence>
<keyword evidence="11" id="KW-0675">Receptor</keyword>
<keyword evidence="8" id="KW-0677">Repeat</keyword>
<evidence type="ECO:0000256" key="1">
    <source>
        <dbReference type="ARBA" id="ARBA00004251"/>
    </source>
</evidence>
<dbReference type="Pfam" id="PF13855">
    <property type="entry name" value="LRR_8"/>
    <property type="match status" value="2"/>
</dbReference>
<dbReference type="InterPro" id="IPR001611">
    <property type="entry name" value="Leu-rich_rpt"/>
</dbReference>
<evidence type="ECO:0000256" key="6">
    <source>
        <dbReference type="ARBA" id="ARBA00022692"/>
    </source>
</evidence>
<dbReference type="InterPro" id="IPR032675">
    <property type="entry name" value="LRR_dom_sf"/>
</dbReference>
<evidence type="ECO:0000256" key="3">
    <source>
        <dbReference type="ARBA" id="ARBA00022475"/>
    </source>
</evidence>
<dbReference type="FunFam" id="3.80.10.10:FF:000041">
    <property type="entry name" value="LRR receptor-like serine/threonine-protein kinase ERECTA"/>
    <property type="match status" value="2"/>
</dbReference>
<evidence type="ECO:0000259" key="13">
    <source>
        <dbReference type="Pfam" id="PF08263"/>
    </source>
</evidence>
<feature type="domain" description="Leucine-rich repeat-containing N-terminal plant-type" evidence="13">
    <location>
        <begin position="51"/>
        <end position="99"/>
    </location>
</feature>
<keyword evidence="7" id="KW-0732">Signal</keyword>
<keyword evidence="15" id="KW-1185">Reference proteome</keyword>
<evidence type="ECO:0000256" key="10">
    <source>
        <dbReference type="ARBA" id="ARBA00023136"/>
    </source>
</evidence>
<dbReference type="Gene3D" id="3.80.10.10">
    <property type="entry name" value="Ribonuclease Inhibitor"/>
    <property type="match status" value="3"/>
</dbReference>
<evidence type="ECO:0000313" key="15">
    <source>
        <dbReference type="Proteomes" id="UP001054889"/>
    </source>
</evidence>
<dbReference type="FunFam" id="3.80.10.10:FF:000111">
    <property type="entry name" value="LRR receptor-like serine/threonine-protein kinase ERECTA"/>
    <property type="match status" value="1"/>
</dbReference>
<keyword evidence="12" id="KW-0325">Glycoprotein</keyword>
<keyword evidence="5" id="KW-1070">Brassinosteroid signaling pathway</keyword>
<comment type="subcellular location">
    <subcellularLocation>
        <location evidence="1">Cell membrane</location>
        <topology evidence="1">Single-pass type I membrane protein</topology>
    </subcellularLocation>
</comment>
<dbReference type="PRINTS" id="PR00019">
    <property type="entry name" value="LEURICHRPT"/>
</dbReference>
<gene>
    <name evidence="14" type="primary">ga22876</name>
    <name evidence="14" type="ORF">PR202_ga22876</name>
</gene>
<keyword evidence="3" id="KW-1003">Cell membrane</keyword>
<dbReference type="InterPro" id="IPR003591">
    <property type="entry name" value="Leu-rich_rpt_typical-subtyp"/>
</dbReference>
<evidence type="ECO:0000256" key="9">
    <source>
        <dbReference type="ARBA" id="ARBA00022989"/>
    </source>
</evidence>
<organism evidence="14 15">
    <name type="scientific">Eleusine coracana subsp. coracana</name>
    <dbReference type="NCBI Taxonomy" id="191504"/>
    <lineage>
        <taxon>Eukaryota</taxon>
        <taxon>Viridiplantae</taxon>
        <taxon>Streptophyta</taxon>
        <taxon>Embryophyta</taxon>
        <taxon>Tracheophyta</taxon>
        <taxon>Spermatophyta</taxon>
        <taxon>Magnoliopsida</taxon>
        <taxon>Liliopsida</taxon>
        <taxon>Poales</taxon>
        <taxon>Poaceae</taxon>
        <taxon>PACMAD clade</taxon>
        <taxon>Chloridoideae</taxon>
        <taxon>Cynodonteae</taxon>
        <taxon>Eleusininae</taxon>
        <taxon>Eleusine</taxon>
    </lineage>
</organism>
<keyword evidence="6" id="KW-0812">Transmembrane</keyword>
<dbReference type="EMBL" id="BQKI01000012">
    <property type="protein sequence ID" value="GJN05261.1"/>
    <property type="molecule type" value="Genomic_DNA"/>
</dbReference>
<evidence type="ECO:0000256" key="4">
    <source>
        <dbReference type="ARBA" id="ARBA00022614"/>
    </source>
</evidence>
<keyword evidence="10" id="KW-0472">Membrane</keyword>
<evidence type="ECO:0000313" key="14">
    <source>
        <dbReference type="EMBL" id="GJN05261.1"/>
    </source>
</evidence>
<dbReference type="SMART" id="SM00369">
    <property type="entry name" value="LRR_TYP"/>
    <property type="match status" value="6"/>
</dbReference>
<keyword evidence="9" id="KW-1133">Transmembrane helix</keyword>
<dbReference type="PANTHER" id="PTHR48052">
    <property type="entry name" value="UNNAMED PRODUCT"/>
    <property type="match status" value="1"/>
</dbReference>
<dbReference type="InterPro" id="IPR013210">
    <property type="entry name" value="LRR_N_plant-typ"/>
</dbReference>
<evidence type="ECO:0000256" key="2">
    <source>
        <dbReference type="ARBA" id="ARBA00009592"/>
    </source>
</evidence>
<evidence type="ECO:0000256" key="8">
    <source>
        <dbReference type="ARBA" id="ARBA00022737"/>
    </source>
</evidence>
<dbReference type="GO" id="GO:0005886">
    <property type="term" value="C:plasma membrane"/>
    <property type="evidence" value="ECO:0007669"/>
    <property type="project" value="UniProtKB-SubCell"/>
</dbReference>
<dbReference type="GO" id="GO:0009742">
    <property type="term" value="P:brassinosteroid mediated signaling pathway"/>
    <property type="evidence" value="ECO:0007669"/>
    <property type="project" value="UniProtKB-KW"/>
</dbReference>
<evidence type="ECO:0000256" key="7">
    <source>
        <dbReference type="ARBA" id="ARBA00022729"/>
    </source>
</evidence>
<dbReference type="Pfam" id="PF13516">
    <property type="entry name" value="LRR_6"/>
    <property type="match status" value="1"/>
</dbReference>
<proteinExistence type="inferred from homology"/>
<dbReference type="Pfam" id="PF00560">
    <property type="entry name" value="LRR_1"/>
    <property type="match status" value="6"/>
</dbReference>
<dbReference type="Proteomes" id="UP001054889">
    <property type="component" value="Unassembled WGS sequence"/>
</dbReference>
<name>A0AAV5D481_ELECO</name>